<name>A0A9N9KW99_9HELO</name>
<dbReference type="InterPro" id="IPR033121">
    <property type="entry name" value="PEPTIDASE_A1"/>
</dbReference>
<dbReference type="InterPro" id="IPR021109">
    <property type="entry name" value="Peptidase_aspartic_dom_sf"/>
</dbReference>
<organism evidence="6 7">
    <name type="scientific">Hymenoscyphus fraxineus</name>
    <dbReference type="NCBI Taxonomy" id="746836"/>
    <lineage>
        <taxon>Eukaryota</taxon>
        <taxon>Fungi</taxon>
        <taxon>Dikarya</taxon>
        <taxon>Ascomycota</taxon>
        <taxon>Pezizomycotina</taxon>
        <taxon>Leotiomycetes</taxon>
        <taxon>Helotiales</taxon>
        <taxon>Helotiaceae</taxon>
        <taxon>Hymenoscyphus</taxon>
    </lineage>
</organism>
<gene>
    <name evidence="6" type="ORF">HYFRA_00003487</name>
</gene>
<keyword evidence="4" id="KW-0732">Signal</keyword>
<dbReference type="Pfam" id="PF00026">
    <property type="entry name" value="Asp"/>
    <property type="match status" value="1"/>
</dbReference>
<feature type="region of interest" description="Disordered" evidence="2">
    <location>
        <begin position="620"/>
        <end position="742"/>
    </location>
</feature>
<dbReference type="CDD" id="cd05471">
    <property type="entry name" value="pepsin_like"/>
    <property type="match status" value="1"/>
</dbReference>
<keyword evidence="3" id="KW-0812">Transmembrane</keyword>
<feature type="compositionally biased region" description="Basic and acidic residues" evidence="2">
    <location>
        <begin position="643"/>
        <end position="655"/>
    </location>
</feature>
<feature type="compositionally biased region" description="Polar residues" evidence="2">
    <location>
        <begin position="625"/>
        <end position="640"/>
    </location>
</feature>
<protein>
    <recommendedName>
        <fullName evidence="5">Peptidase A1 domain-containing protein</fullName>
    </recommendedName>
</protein>
<comment type="similarity">
    <text evidence="1">Belongs to the peptidase A1 family.</text>
</comment>
<dbReference type="OrthoDB" id="4074350at2759"/>
<dbReference type="SUPFAM" id="SSF50630">
    <property type="entry name" value="Acid proteases"/>
    <property type="match status" value="1"/>
</dbReference>
<dbReference type="PROSITE" id="PS51767">
    <property type="entry name" value="PEPTIDASE_A1"/>
    <property type="match status" value="1"/>
</dbReference>
<sequence length="742" mass="80031">MHSLSSSGIALWVLCCTAVAVPFSSTDEDGELVEMRGLERRERREEDNITLKAPIVAVPSQHWEGADGLWSTFTIRVGTPSKTFRVLPATSWQETWVVYGAAAGACNTSAGVPADCADSRGGFFDFTKSGTWEMGEQNELGLNRALGFEGVGVYGLDTLGLGYTTPQGPTLPHQLISAIVSPSFYLGQLGLGFQPTNQTTYEHPIPSFSSTLWTNGNISSQSWSYTAGAFYRLKGVFGSLIFGGYDRARFVANEVRFAMAEDNLRDLVVTLRGIKSSAAVDGGGGRERILMEKQEFAFIDSTLSELWLPLSVCQEFEKAFGLIFDVPSGFYLLNTTQHASLLALNPNITLTLSDQKSSSQTLVFTLPYAALDLQIAPPLLVNRTSRYFPLRRAPEGSFALGRVFLQEVGVVAHYDSRTFQVLQARFEDGGEDEDEDEDGNGHDIVALPPTLPTITPSPTPSPSPSPTPTSTHTLPPGSIAGIILGTLILLLFLTALFYLYKKRRNRTAALGLGEKRVGTPTAEIDTGKRLGDTEQSPYVGQASRYVNEMQGVSAKVEIGGNPIMWPQELEGVPVPVPVPVSVPVVEGGGREEMAVVELGEDEVFSSSALMASRDERKTGMRTGEGYTTITPHGVSSTTGSLGAREEDKERGKVSDFDGVSEMGDEVSTFRSRDLRRNGGGDRDTMVSLLTPVDATGGFGVRDSLGSAGGCGDEGRSEGGTGSPIEESRLERRKSRFEERFGD</sequence>
<dbReference type="GO" id="GO:0006508">
    <property type="term" value="P:proteolysis"/>
    <property type="evidence" value="ECO:0007669"/>
    <property type="project" value="InterPro"/>
</dbReference>
<dbReference type="Gene3D" id="2.40.70.10">
    <property type="entry name" value="Acid Proteases"/>
    <property type="match status" value="2"/>
</dbReference>
<evidence type="ECO:0000256" key="2">
    <source>
        <dbReference type="SAM" id="MobiDB-lite"/>
    </source>
</evidence>
<feature type="signal peptide" evidence="4">
    <location>
        <begin position="1"/>
        <end position="20"/>
    </location>
</feature>
<comment type="caution">
    <text evidence="6">The sequence shown here is derived from an EMBL/GenBank/DDBJ whole genome shotgun (WGS) entry which is preliminary data.</text>
</comment>
<dbReference type="PANTHER" id="PTHR47966">
    <property type="entry name" value="BETA-SITE APP-CLEAVING ENZYME, ISOFORM A-RELATED"/>
    <property type="match status" value="1"/>
</dbReference>
<evidence type="ECO:0000256" key="3">
    <source>
        <dbReference type="SAM" id="Phobius"/>
    </source>
</evidence>
<evidence type="ECO:0000256" key="4">
    <source>
        <dbReference type="SAM" id="SignalP"/>
    </source>
</evidence>
<dbReference type="InterPro" id="IPR034164">
    <property type="entry name" value="Pepsin-like_dom"/>
</dbReference>
<dbReference type="GO" id="GO:0000324">
    <property type="term" value="C:fungal-type vacuole"/>
    <property type="evidence" value="ECO:0007669"/>
    <property type="project" value="TreeGrafter"/>
</dbReference>
<accession>A0A9N9KW99</accession>
<feature type="compositionally biased region" description="Pro residues" evidence="2">
    <location>
        <begin position="449"/>
        <end position="467"/>
    </location>
</feature>
<feature type="compositionally biased region" description="Basic and acidic residues" evidence="2">
    <location>
        <begin position="670"/>
        <end position="684"/>
    </location>
</feature>
<reference evidence="6" key="1">
    <citation type="submission" date="2021-07" db="EMBL/GenBank/DDBJ databases">
        <authorList>
            <person name="Durling M."/>
        </authorList>
    </citation>
    <scope>NUCLEOTIDE SEQUENCE</scope>
</reference>
<keyword evidence="7" id="KW-1185">Reference proteome</keyword>
<feature type="region of interest" description="Disordered" evidence="2">
    <location>
        <begin position="428"/>
        <end position="473"/>
    </location>
</feature>
<feature type="compositionally biased region" description="Acidic residues" evidence="2">
    <location>
        <begin position="429"/>
        <end position="438"/>
    </location>
</feature>
<feature type="domain" description="Peptidase A1" evidence="5">
    <location>
        <begin position="71"/>
        <end position="422"/>
    </location>
</feature>
<dbReference type="AlphaFoldDB" id="A0A9N9KW99"/>
<evidence type="ECO:0000256" key="1">
    <source>
        <dbReference type="ARBA" id="ARBA00007447"/>
    </source>
</evidence>
<feature type="transmembrane region" description="Helical" evidence="3">
    <location>
        <begin position="479"/>
        <end position="500"/>
    </location>
</feature>
<feature type="compositionally biased region" description="Gly residues" evidence="2">
    <location>
        <begin position="706"/>
        <end position="721"/>
    </location>
</feature>
<evidence type="ECO:0000313" key="6">
    <source>
        <dbReference type="EMBL" id="CAG8953280.1"/>
    </source>
</evidence>
<dbReference type="InterPro" id="IPR001461">
    <property type="entry name" value="Aspartic_peptidase_A1"/>
</dbReference>
<feature type="compositionally biased region" description="Basic and acidic residues" evidence="2">
    <location>
        <begin position="725"/>
        <end position="742"/>
    </location>
</feature>
<dbReference type="EMBL" id="CAJVRL010000049">
    <property type="protein sequence ID" value="CAG8953280.1"/>
    <property type="molecule type" value="Genomic_DNA"/>
</dbReference>
<feature type="chain" id="PRO_5040147456" description="Peptidase A1 domain-containing protein" evidence="4">
    <location>
        <begin position="21"/>
        <end position="742"/>
    </location>
</feature>
<dbReference type="GO" id="GO:0004190">
    <property type="term" value="F:aspartic-type endopeptidase activity"/>
    <property type="evidence" value="ECO:0007669"/>
    <property type="project" value="InterPro"/>
</dbReference>
<dbReference type="Proteomes" id="UP000696280">
    <property type="component" value="Unassembled WGS sequence"/>
</dbReference>
<dbReference type="PANTHER" id="PTHR47966:SF51">
    <property type="entry name" value="BETA-SITE APP-CLEAVING ENZYME, ISOFORM A-RELATED"/>
    <property type="match status" value="1"/>
</dbReference>
<keyword evidence="3" id="KW-1133">Transmembrane helix</keyword>
<keyword evidence="3" id="KW-0472">Membrane</keyword>
<evidence type="ECO:0000259" key="5">
    <source>
        <dbReference type="PROSITE" id="PS51767"/>
    </source>
</evidence>
<proteinExistence type="inferred from homology"/>
<evidence type="ECO:0000313" key="7">
    <source>
        <dbReference type="Proteomes" id="UP000696280"/>
    </source>
</evidence>